<keyword evidence="2" id="KW-1185">Reference proteome</keyword>
<proteinExistence type="predicted"/>
<reference evidence="1" key="1">
    <citation type="submission" date="2022-10" db="EMBL/GenBank/DDBJ databases">
        <title>The complete genomes of actinobacterial strains from the NBC collection.</title>
        <authorList>
            <person name="Joergensen T.S."/>
            <person name="Alvarez Arevalo M."/>
            <person name="Sterndorff E.B."/>
            <person name="Faurdal D."/>
            <person name="Vuksanovic O."/>
            <person name="Mourched A.-S."/>
            <person name="Charusanti P."/>
            <person name="Shaw S."/>
            <person name="Blin K."/>
            <person name="Weber T."/>
        </authorList>
    </citation>
    <scope>NUCLEOTIDE SEQUENCE</scope>
    <source>
        <strain evidence="1">NBC_00283</strain>
    </source>
</reference>
<protein>
    <submittedName>
        <fullName evidence="1">Phage tail protein</fullName>
    </submittedName>
</protein>
<organism evidence="1 2">
    <name type="scientific">Streptomyces goshikiensis</name>
    <dbReference type="NCBI Taxonomy" id="1942"/>
    <lineage>
        <taxon>Bacteria</taxon>
        <taxon>Bacillati</taxon>
        <taxon>Actinomycetota</taxon>
        <taxon>Actinomycetes</taxon>
        <taxon>Kitasatosporales</taxon>
        <taxon>Streptomycetaceae</taxon>
        <taxon>Streptomyces</taxon>
    </lineage>
</organism>
<dbReference type="NCBIfam" id="TIGR02241">
    <property type="entry name" value="conserved hypothetical phage tail region protein"/>
    <property type="match status" value="1"/>
</dbReference>
<dbReference type="PANTHER" id="PTHR38009:SF1">
    <property type="entry name" value="CONSERVED HYPOTHETICAL PHAGE TAIL PROTEIN"/>
    <property type="match status" value="1"/>
</dbReference>
<name>A0ABZ1RUF3_9ACTN</name>
<dbReference type="InterPro" id="IPR011747">
    <property type="entry name" value="CHP02241"/>
</dbReference>
<evidence type="ECO:0000313" key="2">
    <source>
        <dbReference type="Proteomes" id="UP001432075"/>
    </source>
</evidence>
<dbReference type="PANTHER" id="PTHR38009">
    <property type="entry name" value="CONSERVED HYPOTHETICAL PHAGE TAIL PROTEIN"/>
    <property type="match status" value="1"/>
</dbReference>
<dbReference type="EMBL" id="CP108057">
    <property type="protein sequence ID" value="WUO50458.1"/>
    <property type="molecule type" value="Genomic_DNA"/>
</dbReference>
<accession>A0ABZ1RUF3</accession>
<dbReference type="RefSeq" id="WP_328777255.1">
    <property type="nucleotide sequence ID" value="NZ_CP108057.1"/>
</dbReference>
<dbReference type="Proteomes" id="UP001432075">
    <property type="component" value="Chromosome"/>
</dbReference>
<evidence type="ECO:0000313" key="1">
    <source>
        <dbReference type="EMBL" id="WUO50458.1"/>
    </source>
</evidence>
<dbReference type="Pfam" id="PF06841">
    <property type="entry name" value="Phage_T4_gp19"/>
    <property type="match status" value="1"/>
</dbReference>
<gene>
    <name evidence="1" type="ORF">OHU17_34015</name>
</gene>
<dbReference type="InterPro" id="IPR010667">
    <property type="entry name" value="Phage_T4_Gp19"/>
</dbReference>
<sequence length="145" mass="16248">MEDNLVKHQWQIELGERRVETLKSVSGISFKQEYIQLLQNSPDGKPVPDLVLGAPEFYGTLTLTRGLDKSERFTQWISESRDPAKAESSSQTIVLAYVNERNEVVRRFQFEGARPSSWSGPDLSAGDSSAVEETLELTYVSANPI</sequence>